<dbReference type="Proteomes" id="UP000006352">
    <property type="component" value="Unassembled WGS sequence"/>
</dbReference>
<protein>
    <submittedName>
        <fullName evidence="2">Uncharacterized protein</fullName>
    </submittedName>
</protein>
<sequence>MPFSTRKRLQSGNPTDAFNKRRPPNVRLDPDPPRAYNNDQLADPSFWVEIPLQSSSDDSGHTSSCRYVIPEDEVVETDFLEVPDETPADEDGGLDEVPVRKLMDFTIYHFQTHQLVNATLLMNLDHGDDTVHCFGASGLVASYAEDDADEVELESQHSNSDNFDDEPEARPRVKLGHILEFDVHHVSTASSNKLHCDP</sequence>
<accession>J4G1B1</accession>
<dbReference type="EMBL" id="HE796959">
    <property type="protein sequence ID" value="CCL99993.1"/>
    <property type="molecule type" value="Genomic_DNA"/>
</dbReference>
<keyword evidence="3" id="KW-1185">Reference proteome</keyword>
<gene>
    <name evidence="2" type="ORF">FIBRA_02018</name>
</gene>
<dbReference type="STRING" id="599839.J4G1B1"/>
<organism evidence="2 3">
    <name type="scientific">Fibroporia radiculosa</name>
    <dbReference type="NCBI Taxonomy" id="599839"/>
    <lineage>
        <taxon>Eukaryota</taxon>
        <taxon>Fungi</taxon>
        <taxon>Dikarya</taxon>
        <taxon>Basidiomycota</taxon>
        <taxon>Agaricomycotina</taxon>
        <taxon>Agaricomycetes</taxon>
        <taxon>Polyporales</taxon>
        <taxon>Fibroporiaceae</taxon>
        <taxon>Fibroporia</taxon>
    </lineage>
</organism>
<dbReference type="AlphaFoldDB" id="J4G1B1"/>
<proteinExistence type="predicted"/>
<reference evidence="2 3" key="1">
    <citation type="journal article" date="2012" name="Appl. Environ. Microbiol.">
        <title>Short-read sequencing for genomic analysis of the brown rot fungus Fibroporia radiculosa.</title>
        <authorList>
            <person name="Tang J.D."/>
            <person name="Perkins A.D."/>
            <person name="Sonstegard T.S."/>
            <person name="Schroeder S.G."/>
            <person name="Burgess S.C."/>
            <person name="Diehl S.V."/>
        </authorList>
    </citation>
    <scope>NUCLEOTIDE SEQUENCE [LARGE SCALE GENOMIC DNA]</scope>
    <source>
        <strain evidence="2 3">TFFH 294</strain>
    </source>
</reference>
<dbReference type="InParanoid" id="J4G1B1"/>
<dbReference type="RefSeq" id="XP_012179298.1">
    <property type="nucleotide sequence ID" value="XM_012323908.1"/>
</dbReference>
<evidence type="ECO:0000313" key="3">
    <source>
        <dbReference type="Proteomes" id="UP000006352"/>
    </source>
</evidence>
<dbReference type="GeneID" id="24094904"/>
<name>J4G1B1_9APHY</name>
<evidence type="ECO:0000313" key="2">
    <source>
        <dbReference type="EMBL" id="CCL99993.1"/>
    </source>
</evidence>
<evidence type="ECO:0000256" key="1">
    <source>
        <dbReference type="SAM" id="MobiDB-lite"/>
    </source>
</evidence>
<dbReference type="HOGENOM" id="CLU_1378147_0_0_1"/>
<feature type="region of interest" description="Disordered" evidence="1">
    <location>
        <begin position="1"/>
        <end position="40"/>
    </location>
</feature>